<protein>
    <recommendedName>
        <fullName evidence="1">DUF4136 domain-containing protein</fullName>
    </recommendedName>
</protein>
<feature type="domain" description="DUF4136" evidence="1">
    <location>
        <begin position="25"/>
        <end position="167"/>
    </location>
</feature>
<dbReference type="Gene3D" id="3.30.160.670">
    <property type="match status" value="1"/>
</dbReference>
<dbReference type="OrthoDB" id="329837at2"/>
<evidence type="ECO:0000259" key="1">
    <source>
        <dbReference type="Pfam" id="PF13590"/>
    </source>
</evidence>
<gene>
    <name evidence="2" type="ORF">AU255_00960</name>
</gene>
<comment type="caution">
    <text evidence="2">The sequence shown here is derived from an EMBL/GenBank/DDBJ whole genome shotgun (WGS) entry which is preliminary data.</text>
</comment>
<proteinExistence type="predicted"/>
<evidence type="ECO:0000313" key="2">
    <source>
        <dbReference type="EMBL" id="OQK16508.1"/>
    </source>
</evidence>
<name>A0A1V8M4R8_9GAMM</name>
<dbReference type="Proteomes" id="UP000191980">
    <property type="component" value="Unassembled WGS sequence"/>
</dbReference>
<accession>A0A1V8M4R8</accession>
<dbReference type="Pfam" id="PF13590">
    <property type="entry name" value="DUF4136"/>
    <property type="match status" value="1"/>
</dbReference>
<dbReference type="AlphaFoldDB" id="A0A1V8M4R8"/>
<organism evidence="2 3">
    <name type="scientific">Methyloprofundus sedimenti</name>
    <dbReference type="NCBI Taxonomy" id="1420851"/>
    <lineage>
        <taxon>Bacteria</taxon>
        <taxon>Pseudomonadati</taxon>
        <taxon>Pseudomonadota</taxon>
        <taxon>Gammaproteobacteria</taxon>
        <taxon>Methylococcales</taxon>
        <taxon>Methylococcaceae</taxon>
        <taxon>Methyloprofundus</taxon>
    </lineage>
</organism>
<reference evidence="2 3" key="1">
    <citation type="submission" date="2015-12" db="EMBL/GenBank/DDBJ databases">
        <authorList>
            <person name="Shamseldin A."/>
            <person name="Moawad H."/>
            <person name="Abd El-Rahim W.M."/>
            <person name="Sadowsky M.J."/>
        </authorList>
    </citation>
    <scope>NUCLEOTIDE SEQUENCE [LARGE SCALE GENOMIC DNA]</scope>
    <source>
        <strain evidence="2 3">WF1</strain>
    </source>
</reference>
<dbReference type="RefSeq" id="WP_158083021.1">
    <property type="nucleotide sequence ID" value="NZ_LPUF01000001.1"/>
</dbReference>
<evidence type="ECO:0000313" key="3">
    <source>
        <dbReference type="Proteomes" id="UP000191980"/>
    </source>
</evidence>
<sequence>MRLLLITLLILQTGCAYYARDIRVQTEVGVHADISRYTAYIWSESITSLNDPSGKWQPPGFDITEDIRQLIDRELAKRGVRYSTTNPGLAVSFRLAANMQALELVKKPNSSQDMLIIKPDATLIVVLTDIASKNIIWISKAEAEIQQDIDAELVRKRLDYTITEMFKGLNNKSWF</sequence>
<dbReference type="EMBL" id="LPUF01000001">
    <property type="protein sequence ID" value="OQK16508.1"/>
    <property type="molecule type" value="Genomic_DNA"/>
</dbReference>
<keyword evidence="3" id="KW-1185">Reference proteome</keyword>
<dbReference type="STRING" id="1420851.AU255_00960"/>
<dbReference type="InterPro" id="IPR025411">
    <property type="entry name" value="DUF4136"/>
</dbReference>